<proteinExistence type="predicted"/>
<gene>
    <name evidence="2" type="ORF">C7C45_13645</name>
</gene>
<feature type="region of interest" description="Disordered" evidence="1">
    <location>
        <begin position="1"/>
        <end position="34"/>
    </location>
</feature>
<accession>A0A318P2P6</accession>
<dbReference type="AlphaFoldDB" id="A0A318P2P6"/>
<dbReference type="Proteomes" id="UP000248333">
    <property type="component" value="Unassembled WGS sequence"/>
</dbReference>
<reference evidence="2 3" key="1">
    <citation type="submission" date="2018-03" db="EMBL/GenBank/DDBJ databases">
        <title>Bioinformatic expansion and discovery of thiopeptide antibiotics.</title>
        <authorList>
            <person name="Schwalen C.J."/>
            <person name="Hudson G.A."/>
            <person name="Mitchell D.A."/>
        </authorList>
    </citation>
    <scope>NUCLEOTIDE SEQUENCE [LARGE SCALE GENOMIC DNA]</scope>
    <source>
        <strain evidence="2 3">NRRL 8041</strain>
    </source>
</reference>
<dbReference type="RefSeq" id="WP_110564025.1">
    <property type="nucleotide sequence ID" value="NZ_PYBV01000016.1"/>
</dbReference>
<comment type="caution">
    <text evidence="2">The sequence shown here is derived from an EMBL/GenBank/DDBJ whole genome shotgun (WGS) entry which is preliminary data.</text>
</comment>
<organism evidence="2 3">
    <name type="scientific">Micromonospora arborensis</name>
    <dbReference type="NCBI Taxonomy" id="2116518"/>
    <lineage>
        <taxon>Bacteria</taxon>
        <taxon>Bacillati</taxon>
        <taxon>Actinomycetota</taxon>
        <taxon>Actinomycetes</taxon>
        <taxon>Micromonosporales</taxon>
        <taxon>Micromonosporaceae</taxon>
        <taxon>Micromonospora</taxon>
    </lineage>
</organism>
<evidence type="ECO:0000313" key="3">
    <source>
        <dbReference type="Proteomes" id="UP000248333"/>
    </source>
</evidence>
<evidence type="ECO:0000256" key="1">
    <source>
        <dbReference type="SAM" id="MobiDB-lite"/>
    </source>
</evidence>
<dbReference type="EMBL" id="PYBV01000016">
    <property type="protein sequence ID" value="PYC70418.1"/>
    <property type="molecule type" value="Genomic_DNA"/>
</dbReference>
<keyword evidence="3" id="KW-1185">Reference proteome</keyword>
<name>A0A318P2P6_9ACTN</name>
<dbReference type="OrthoDB" id="3392133at2"/>
<evidence type="ECO:0000313" key="2">
    <source>
        <dbReference type="EMBL" id="PYC70418.1"/>
    </source>
</evidence>
<sequence length="80" mass="8841">MPNRPDDQPNDPEPAARKTLGKPEQLPHLVSDQDVEDADDMLFAHPPRVVRRWVCGCGADYPCTDVLFARLVKATAEAGE</sequence>
<protein>
    <submittedName>
        <fullName evidence="2">Uncharacterized protein</fullName>
    </submittedName>
</protein>